<sequence>MLANMLPILFTWVLFPAKAYGSSGEPKVEGAIDAILRQLSETAPVISAGSVPYAVKNEVSEATCSTYVTQCNPVYFSERHFILETFNVTYGAKCQVDSGLTVDRRRRRDRRGSVPFDFDTNIHYGGEIGFEYGEQYTKSTAAWTRSTNILVNYIFVNYIFVNYIFVNYIFVDYIFIDHIFVNYIFVDHFLINYIFVNYIFVDHFLVDHFHTIAITTATSGRNHPNLLTLKPSGVKT</sequence>
<reference evidence="1" key="1">
    <citation type="submission" date="2022-07" db="EMBL/GenBank/DDBJ databases">
        <title>Genome Sequence of Lecanicillium saksenae.</title>
        <authorList>
            <person name="Buettner E."/>
        </authorList>
    </citation>
    <scope>NUCLEOTIDE SEQUENCE</scope>
    <source>
        <strain evidence="1">VT-O1</strain>
    </source>
</reference>
<name>A0ACC1QIA0_9HYPO</name>
<gene>
    <name evidence="1" type="ORF">NLG97_g8830</name>
</gene>
<comment type="caution">
    <text evidence="1">The sequence shown here is derived from an EMBL/GenBank/DDBJ whole genome shotgun (WGS) entry which is preliminary data.</text>
</comment>
<keyword evidence="2" id="KW-1185">Reference proteome</keyword>
<accession>A0ACC1QIA0</accession>
<protein>
    <submittedName>
        <fullName evidence="1">Uncharacterized protein</fullName>
    </submittedName>
</protein>
<organism evidence="1 2">
    <name type="scientific">Lecanicillium saksenae</name>
    <dbReference type="NCBI Taxonomy" id="468837"/>
    <lineage>
        <taxon>Eukaryota</taxon>
        <taxon>Fungi</taxon>
        <taxon>Dikarya</taxon>
        <taxon>Ascomycota</taxon>
        <taxon>Pezizomycotina</taxon>
        <taxon>Sordariomycetes</taxon>
        <taxon>Hypocreomycetidae</taxon>
        <taxon>Hypocreales</taxon>
        <taxon>Cordycipitaceae</taxon>
        <taxon>Lecanicillium</taxon>
    </lineage>
</organism>
<dbReference type="EMBL" id="JANAKD010001651">
    <property type="protein sequence ID" value="KAJ3477465.1"/>
    <property type="molecule type" value="Genomic_DNA"/>
</dbReference>
<evidence type="ECO:0000313" key="2">
    <source>
        <dbReference type="Proteomes" id="UP001148737"/>
    </source>
</evidence>
<dbReference type="Proteomes" id="UP001148737">
    <property type="component" value="Unassembled WGS sequence"/>
</dbReference>
<evidence type="ECO:0000313" key="1">
    <source>
        <dbReference type="EMBL" id="KAJ3477465.1"/>
    </source>
</evidence>
<proteinExistence type="predicted"/>